<proteinExistence type="predicted"/>
<gene>
    <name evidence="1" type="ORF">ANCCAN_29176</name>
</gene>
<organism evidence="1 2">
    <name type="scientific">Ancylostoma caninum</name>
    <name type="common">Dog hookworm</name>
    <dbReference type="NCBI Taxonomy" id="29170"/>
    <lineage>
        <taxon>Eukaryota</taxon>
        <taxon>Metazoa</taxon>
        <taxon>Ecdysozoa</taxon>
        <taxon>Nematoda</taxon>
        <taxon>Chromadorea</taxon>
        <taxon>Rhabditida</taxon>
        <taxon>Rhabditina</taxon>
        <taxon>Rhabditomorpha</taxon>
        <taxon>Strongyloidea</taxon>
        <taxon>Ancylostomatidae</taxon>
        <taxon>Ancylostomatinae</taxon>
        <taxon>Ancylostoma</taxon>
    </lineage>
</organism>
<evidence type="ECO:0000313" key="2">
    <source>
        <dbReference type="Proteomes" id="UP000252519"/>
    </source>
</evidence>
<keyword evidence="2" id="KW-1185">Reference proteome</keyword>
<comment type="caution">
    <text evidence="1">The sequence shown here is derived from an EMBL/GenBank/DDBJ whole genome shotgun (WGS) entry which is preliminary data.</text>
</comment>
<evidence type="ECO:0000313" key="1">
    <source>
        <dbReference type="EMBL" id="RCN25114.1"/>
    </source>
</evidence>
<feature type="non-terminal residue" evidence="1">
    <location>
        <position position="1"/>
    </location>
</feature>
<dbReference type="EMBL" id="JOJR01014067">
    <property type="protein sequence ID" value="RCN25114.1"/>
    <property type="molecule type" value="Genomic_DNA"/>
</dbReference>
<reference evidence="1 2" key="1">
    <citation type="submission" date="2014-10" db="EMBL/GenBank/DDBJ databases">
        <title>Draft genome of the hookworm Ancylostoma caninum.</title>
        <authorList>
            <person name="Mitreva M."/>
        </authorList>
    </citation>
    <scope>NUCLEOTIDE SEQUENCE [LARGE SCALE GENOMIC DNA]</scope>
    <source>
        <strain evidence="1 2">Baltimore</strain>
    </source>
</reference>
<sequence>SRIGVNSQVSFKSCAHNPIYQRVHLDLCGAKLSLWYFQWINETTMATTANKMASSVT</sequence>
<dbReference type="Proteomes" id="UP000252519">
    <property type="component" value="Unassembled WGS sequence"/>
</dbReference>
<dbReference type="AlphaFoldDB" id="A0A368EZ66"/>
<accession>A0A368EZ66</accession>
<protein>
    <submittedName>
        <fullName evidence="1">Uncharacterized protein</fullName>
    </submittedName>
</protein>
<name>A0A368EZ66_ANCCA</name>